<proteinExistence type="predicted"/>
<evidence type="ECO:0000256" key="1">
    <source>
        <dbReference type="SAM" id="MobiDB-lite"/>
    </source>
</evidence>
<evidence type="ECO:0000313" key="2">
    <source>
        <dbReference type="EMBL" id="GBF32267.1"/>
    </source>
</evidence>
<organism evidence="2 3">
    <name type="scientific">Desulfocucumis palustris</name>
    <dbReference type="NCBI Taxonomy" id="1898651"/>
    <lineage>
        <taxon>Bacteria</taxon>
        <taxon>Bacillati</taxon>
        <taxon>Bacillota</taxon>
        <taxon>Clostridia</taxon>
        <taxon>Eubacteriales</taxon>
        <taxon>Desulfocucumaceae</taxon>
        <taxon>Desulfocucumis</taxon>
    </lineage>
</organism>
<dbReference type="RefSeq" id="WP_104370816.1">
    <property type="nucleotide sequence ID" value="NZ_BFAV01000019.1"/>
</dbReference>
<accession>A0A2L2X7T8</accession>
<protein>
    <submittedName>
        <fullName evidence="2">Uncharacterized protein</fullName>
    </submittedName>
</protein>
<feature type="region of interest" description="Disordered" evidence="1">
    <location>
        <begin position="18"/>
        <end position="43"/>
    </location>
</feature>
<keyword evidence="3" id="KW-1185">Reference proteome</keyword>
<dbReference type="OrthoDB" id="9866899at2"/>
<comment type="caution">
    <text evidence="2">The sequence shown here is derived from an EMBL/GenBank/DDBJ whole genome shotgun (WGS) entry which is preliminary data.</text>
</comment>
<dbReference type="Proteomes" id="UP000239549">
    <property type="component" value="Unassembled WGS sequence"/>
</dbReference>
<reference evidence="3" key="1">
    <citation type="submission" date="2018-02" db="EMBL/GenBank/DDBJ databases">
        <title>Genome sequence of Desulfocucumis palustris strain NAW-5.</title>
        <authorList>
            <person name="Watanabe M."/>
            <person name="Kojima H."/>
            <person name="Fukui M."/>
        </authorList>
    </citation>
    <scope>NUCLEOTIDE SEQUENCE [LARGE SCALE GENOMIC DNA]</scope>
    <source>
        <strain evidence="3">NAW-5</strain>
    </source>
</reference>
<gene>
    <name evidence="2" type="ORF">DCCM_0460</name>
</gene>
<dbReference type="AlphaFoldDB" id="A0A2L2X7T8"/>
<evidence type="ECO:0000313" key="3">
    <source>
        <dbReference type="Proteomes" id="UP000239549"/>
    </source>
</evidence>
<sequence length="139" mass="16995">MPSYNYFRKPFYANLEKHKTPEQRQQEENINRQKAKQKQEQDKNHFLERYNDFVNTFNASYPDIKNQYAIIKVMFLDIRFTSILLKNFKTKKEQYIHFNYDTSQWHVTKNNCLWDNTKYEILEPLTTKEQMDIILANLG</sequence>
<dbReference type="EMBL" id="BFAV01000019">
    <property type="protein sequence ID" value="GBF32267.1"/>
    <property type="molecule type" value="Genomic_DNA"/>
</dbReference>
<name>A0A2L2X7T8_9FIRM</name>